<evidence type="ECO:0000313" key="1">
    <source>
        <dbReference type="EMBL" id="AKH46230.1"/>
    </source>
</evidence>
<proteinExistence type="predicted"/>
<dbReference type="EMBL" id="KR029580">
    <property type="protein sequence ID" value="AKH46230.1"/>
    <property type="molecule type" value="Genomic_DNA"/>
</dbReference>
<name>A0A0F7L2U9_9VIRU</name>
<reference evidence="1" key="1">
    <citation type="journal article" date="2015" name="Front. Microbiol.">
        <title>Combining genomic sequencing methods to explore viral diversity and reveal potential virus-host interactions.</title>
        <authorList>
            <person name="Chow C.E."/>
            <person name="Winget D.M."/>
            <person name="White R.A.III."/>
            <person name="Hallam S.J."/>
            <person name="Suttle C.A."/>
        </authorList>
    </citation>
    <scope>NUCLEOTIDE SEQUENCE</scope>
    <source>
        <strain evidence="1">Anoxic3_5</strain>
    </source>
</reference>
<sequence>MALLPLSTLRLTTKSTPSYSHSVITSVRIKPAGRLAPVGVLHVIVGPPSTEIVVVPVLVVVALNLNLSPACIFELGSVFTLVKVIALAAPP</sequence>
<accession>A0A0F7L2U9</accession>
<protein>
    <submittedName>
        <fullName evidence="1">Uncharacterized protein</fullName>
    </submittedName>
</protein>
<organism evidence="1">
    <name type="scientific">uncultured marine virus</name>
    <dbReference type="NCBI Taxonomy" id="186617"/>
    <lineage>
        <taxon>Viruses</taxon>
        <taxon>environmental samples</taxon>
    </lineage>
</organism>
<reference evidence="1" key="2">
    <citation type="submission" date="2015-03" db="EMBL/GenBank/DDBJ databases">
        <authorList>
            <person name="Chow C.-E.T."/>
            <person name="Winget D.M."/>
            <person name="White R.A.III."/>
            <person name="Hallam S.J."/>
            <person name="Suttle C.A."/>
        </authorList>
    </citation>
    <scope>NUCLEOTIDE SEQUENCE</scope>
    <source>
        <strain evidence="1">Anoxic3_5</strain>
    </source>
</reference>